<proteinExistence type="predicted"/>
<evidence type="ECO:0000313" key="1">
    <source>
        <dbReference type="EMBL" id="MBB5363091.1"/>
    </source>
</evidence>
<gene>
    <name evidence="1" type="ORF">HNQ08_002189</name>
</gene>
<dbReference type="Proteomes" id="UP000552709">
    <property type="component" value="Unassembled WGS sequence"/>
</dbReference>
<dbReference type="EMBL" id="JACHFL010000004">
    <property type="protein sequence ID" value="MBB5363091.1"/>
    <property type="molecule type" value="Genomic_DNA"/>
</dbReference>
<protein>
    <submittedName>
        <fullName evidence="1">Uncharacterized protein</fullName>
    </submittedName>
</protein>
<comment type="caution">
    <text evidence="1">The sequence shown here is derived from an EMBL/GenBank/DDBJ whole genome shotgun (WGS) entry which is preliminary data.</text>
</comment>
<dbReference type="AlphaFoldDB" id="A0A7W8NE86"/>
<evidence type="ECO:0000313" key="2">
    <source>
        <dbReference type="Proteomes" id="UP000552709"/>
    </source>
</evidence>
<organism evidence="1 2">
    <name type="scientific">Deinococcus humi</name>
    <dbReference type="NCBI Taxonomy" id="662880"/>
    <lineage>
        <taxon>Bacteria</taxon>
        <taxon>Thermotogati</taxon>
        <taxon>Deinococcota</taxon>
        <taxon>Deinococci</taxon>
        <taxon>Deinococcales</taxon>
        <taxon>Deinococcaceae</taxon>
        <taxon>Deinococcus</taxon>
    </lineage>
</organism>
<dbReference type="RefSeq" id="WP_184131310.1">
    <property type="nucleotide sequence ID" value="NZ_JACHFL010000004.1"/>
</dbReference>
<reference evidence="1 2" key="1">
    <citation type="submission" date="2020-08" db="EMBL/GenBank/DDBJ databases">
        <title>Genomic Encyclopedia of Type Strains, Phase IV (KMG-IV): sequencing the most valuable type-strain genomes for metagenomic binning, comparative biology and taxonomic classification.</title>
        <authorList>
            <person name="Goeker M."/>
        </authorList>
    </citation>
    <scope>NUCLEOTIDE SEQUENCE [LARGE SCALE GENOMIC DNA]</scope>
    <source>
        <strain evidence="1 2">DSM 27939</strain>
    </source>
</reference>
<keyword evidence="2" id="KW-1185">Reference proteome</keyword>
<name>A0A7W8NE86_9DEIO</name>
<sequence length="111" mass="12384">MTLTDVLNLARDAAQLSAPAFLDRANVAKPVPVRYVLIDYVAGTPENVTFDERRKFRLLQITCYSRTSRADAFALQDEVAVHLLAAGLREGQDRDVPAEGSYWGAQTDWRS</sequence>
<accession>A0A7W8NE86</accession>